<dbReference type="SMART" id="SM00822">
    <property type="entry name" value="PKS_KR"/>
    <property type="match status" value="2"/>
</dbReference>
<dbReference type="CDD" id="cd00833">
    <property type="entry name" value="PKS"/>
    <property type="match status" value="2"/>
</dbReference>
<dbReference type="InterPro" id="IPR013968">
    <property type="entry name" value="PKS_KR"/>
</dbReference>
<dbReference type="GO" id="GO:0004315">
    <property type="term" value="F:3-oxoacyl-[acyl-carrier-protein] synthase activity"/>
    <property type="evidence" value="ECO:0007669"/>
    <property type="project" value="InterPro"/>
</dbReference>
<evidence type="ECO:0000256" key="7">
    <source>
        <dbReference type="ARBA" id="ARBA00022737"/>
    </source>
</evidence>
<dbReference type="Pfam" id="PF08659">
    <property type="entry name" value="KR"/>
    <property type="match status" value="2"/>
</dbReference>
<evidence type="ECO:0000256" key="6">
    <source>
        <dbReference type="ARBA" id="ARBA00022679"/>
    </source>
</evidence>
<dbReference type="InterPro" id="IPR009081">
    <property type="entry name" value="PP-bd_ACP"/>
</dbReference>
<accession>A0A375I4Z9</accession>
<dbReference type="InterPro" id="IPR016039">
    <property type="entry name" value="Thiolase-like"/>
</dbReference>
<keyword evidence="3" id="KW-0596">Phosphopantetheine</keyword>
<dbReference type="Gene3D" id="1.10.1240.100">
    <property type="match status" value="2"/>
</dbReference>
<keyword evidence="7" id="KW-0677">Repeat</keyword>
<feature type="domain" description="Carrier" evidence="8">
    <location>
        <begin position="353"/>
        <end position="429"/>
    </location>
</feature>
<reference evidence="11" key="1">
    <citation type="submission" date="2018-02" db="EMBL/GenBank/DDBJ databases">
        <authorList>
            <person name="Hornung B."/>
        </authorList>
    </citation>
    <scope>NUCLEOTIDE SEQUENCE [LARGE SCALE GENOMIC DNA]</scope>
</reference>
<dbReference type="InterPro" id="IPR036291">
    <property type="entry name" value="NAD(P)-bd_dom_sf"/>
</dbReference>
<evidence type="ECO:0000256" key="4">
    <source>
        <dbReference type="ARBA" id="ARBA00022490"/>
    </source>
</evidence>
<dbReference type="InterPro" id="IPR032821">
    <property type="entry name" value="PKS_assoc"/>
</dbReference>
<dbReference type="SUPFAM" id="SSF47336">
    <property type="entry name" value="ACP-like"/>
    <property type="match status" value="3"/>
</dbReference>
<dbReference type="CDD" id="cd08953">
    <property type="entry name" value="KR_2_SDR_x"/>
    <property type="match status" value="1"/>
</dbReference>
<dbReference type="GO" id="GO:0005737">
    <property type="term" value="C:cytoplasm"/>
    <property type="evidence" value="ECO:0007669"/>
    <property type="project" value="UniProtKB-SubCell"/>
</dbReference>
<dbReference type="PROSITE" id="PS00606">
    <property type="entry name" value="KS3_1"/>
    <property type="match status" value="1"/>
</dbReference>
<dbReference type="Proteomes" id="UP000265962">
    <property type="component" value="Unassembled WGS sequence"/>
</dbReference>
<organism evidence="10 11">
    <name type="scientific">Propionibacterium ruminifibrarum</name>
    <dbReference type="NCBI Taxonomy" id="1962131"/>
    <lineage>
        <taxon>Bacteria</taxon>
        <taxon>Bacillati</taxon>
        <taxon>Actinomycetota</taxon>
        <taxon>Actinomycetes</taxon>
        <taxon>Propionibacteriales</taxon>
        <taxon>Propionibacteriaceae</taxon>
        <taxon>Propionibacterium</taxon>
    </lineage>
</organism>
<evidence type="ECO:0000259" key="8">
    <source>
        <dbReference type="PROSITE" id="PS50075"/>
    </source>
</evidence>
<dbReference type="InterPro" id="IPR006162">
    <property type="entry name" value="Ppantetheine_attach_site"/>
</dbReference>
<dbReference type="Gene3D" id="3.40.47.10">
    <property type="match status" value="2"/>
</dbReference>
<feature type="domain" description="Ketosynthase family 3 (KS3)" evidence="9">
    <location>
        <begin position="1409"/>
        <end position="1843"/>
    </location>
</feature>
<evidence type="ECO:0000256" key="2">
    <source>
        <dbReference type="ARBA" id="ARBA00004792"/>
    </source>
</evidence>
<dbReference type="SMART" id="SM00825">
    <property type="entry name" value="PKS_KS"/>
    <property type="match status" value="2"/>
</dbReference>
<dbReference type="EMBL" id="OMOH01000005">
    <property type="protein sequence ID" value="SPF68549.1"/>
    <property type="molecule type" value="Genomic_DNA"/>
</dbReference>
<gene>
    <name evidence="10" type="ORF">PROPJV5_1530</name>
</gene>
<dbReference type="InterPro" id="IPR014031">
    <property type="entry name" value="Ketoacyl_synth_C"/>
</dbReference>
<dbReference type="SUPFAM" id="SSF51735">
    <property type="entry name" value="NAD(P)-binding Rossmann-fold domains"/>
    <property type="match status" value="3"/>
</dbReference>
<dbReference type="InterPro" id="IPR018201">
    <property type="entry name" value="Ketoacyl_synth_AS"/>
</dbReference>
<protein>
    <recommendedName>
        <fullName evidence="12">Acyl transferase domain-containing protein</fullName>
    </recommendedName>
</protein>
<dbReference type="InterPro" id="IPR050091">
    <property type="entry name" value="PKS_NRPS_Biosynth_Enz"/>
</dbReference>
<feature type="domain" description="Ketosynthase family 3 (KS3)" evidence="9">
    <location>
        <begin position="468"/>
        <end position="888"/>
    </location>
</feature>
<dbReference type="InterPro" id="IPR036736">
    <property type="entry name" value="ACP-like_sf"/>
</dbReference>
<dbReference type="Pfam" id="PF16197">
    <property type="entry name" value="KAsynt_C_assoc"/>
    <property type="match status" value="1"/>
</dbReference>
<keyword evidence="6" id="KW-0808">Transferase</keyword>
<keyword evidence="4" id="KW-0963">Cytoplasm</keyword>
<name>A0A375I4Z9_9ACTN</name>
<dbReference type="GO" id="GO:0006633">
    <property type="term" value="P:fatty acid biosynthetic process"/>
    <property type="evidence" value="ECO:0007669"/>
    <property type="project" value="InterPro"/>
</dbReference>
<dbReference type="GO" id="GO:0005886">
    <property type="term" value="C:plasma membrane"/>
    <property type="evidence" value="ECO:0007669"/>
    <property type="project" value="TreeGrafter"/>
</dbReference>
<evidence type="ECO:0000259" key="9">
    <source>
        <dbReference type="PROSITE" id="PS52004"/>
    </source>
</evidence>
<feature type="domain" description="Carrier" evidence="8">
    <location>
        <begin position="1297"/>
        <end position="1370"/>
    </location>
</feature>
<evidence type="ECO:0000256" key="5">
    <source>
        <dbReference type="ARBA" id="ARBA00022553"/>
    </source>
</evidence>
<comment type="subcellular location">
    <subcellularLocation>
        <location evidence="1">Cytoplasm</location>
    </subcellularLocation>
</comment>
<dbReference type="SUPFAM" id="SSF53901">
    <property type="entry name" value="Thiolase-like"/>
    <property type="match status" value="2"/>
</dbReference>
<evidence type="ECO:0000256" key="1">
    <source>
        <dbReference type="ARBA" id="ARBA00004496"/>
    </source>
</evidence>
<evidence type="ECO:0000256" key="3">
    <source>
        <dbReference type="ARBA" id="ARBA00022450"/>
    </source>
</evidence>
<dbReference type="SMART" id="SM01294">
    <property type="entry name" value="PKS_PP_betabranch"/>
    <property type="match status" value="1"/>
</dbReference>
<dbReference type="Pfam" id="PF22336">
    <property type="entry name" value="RhiE-like_linker"/>
    <property type="match status" value="1"/>
</dbReference>
<evidence type="ECO:0000313" key="10">
    <source>
        <dbReference type="EMBL" id="SPF68549.1"/>
    </source>
</evidence>
<dbReference type="Pfam" id="PF00550">
    <property type="entry name" value="PP-binding"/>
    <property type="match status" value="3"/>
</dbReference>
<dbReference type="Pfam" id="PF00109">
    <property type="entry name" value="ketoacyl-synt"/>
    <property type="match status" value="2"/>
</dbReference>
<dbReference type="PROSITE" id="PS50075">
    <property type="entry name" value="CARRIER"/>
    <property type="match status" value="3"/>
</dbReference>
<dbReference type="InterPro" id="IPR020806">
    <property type="entry name" value="PKS_PP-bd"/>
</dbReference>
<dbReference type="InterPro" id="IPR014030">
    <property type="entry name" value="Ketoacyl_synth_N"/>
</dbReference>
<comment type="pathway">
    <text evidence="2">Antibiotic biosynthesis.</text>
</comment>
<dbReference type="FunFam" id="3.40.47.10:FF:000019">
    <property type="entry name" value="Polyketide synthase type I"/>
    <property type="match status" value="2"/>
</dbReference>
<dbReference type="Gene3D" id="3.40.50.720">
    <property type="entry name" value="NAD(P)-binding Rossmann-like Domain"/>
    <property type="match status" value="2"/>
</dbReference>
<proteinExistence type="predicted"/>
<dbReference type="InterPro" id="IPR020841">
    <property type="entry name" value="PKS_Beta-ketoAc_synthase_dom"/>
</dbReference>
<dbReference type="PANTHER" id="PTHR43775">
    <property type="entry name" value="FATTY ACID SYNTHASE"/>
    <property type="match status" value="1"/>
</dbReference>
<evidence type="ECO:0000313" key="11">
    <source>
        <dbReference type="Proteomes" id="UP000265962"/>
    </source>
</evidence>
<dbReference type="GO" id="GO:0071770">
    <property type="term" value="P:DIM/DIP cell wall layer assembly"/>
    <property type="evidence" value="ECO:0007669"/>
    <property type="project" value="TreeGrafter"/>
</dbReference>
<feature type="domain" description="Carrier" evidence="8">
    <location>
        <begin position="2523"/>
        <end position="2600"/>
    </location>
</feature>
<keyword evidence="11" id="KW-1185">Reference proteome</keyword>
<dbReference type="SMART" id="SM00823">
    <property type="entry name" value="PKS_PP"/>
    <property type="match status" value="3"/>
</dbReference>
<keyword evidence="5" id="KW-0597">Phosphoprotein</keyword>
<dbReference type="PROSITE" id="PS52004">
    <property type="entry name" value="KS3_2"/>
    <property type="match status" value="2"/>
</dbReference>
<sequence length="2664" mass="288043">MACDSFLACVRLERPLLDTRVVVVETQASLSRVVALGAELRSRGVAARLARTDASGSALLTAQVTKPGQFVEDEFLEEVDFLVTGGTGGLARVLAGGLLKRGAGHVTLCGRRGPEDLDADLVQLIERNRDRVCYVRWDPADDEDLVGLACDAVRANHRLVILHAAGVRNDAFLVKQNLKDFLTTAVPKVSMTRVVMEAARSIPNSTVVLFSSVTSLFGNIGQCAYGFANGHMDGCAVAARESSGGELRVLSVNWPLWDEGGMQLDEGARRMMSATTGMEPLPTAVGLEFLIRALYDGWQGDEALLYGDLDKLAGLLGANEAPPDRAVAREAHAPAMGAPAVPPRSCSSISAHELHRRACSFLVEVVSGVTEIPQSDIDIHAAFDQFGLDSIVAMRIGDELEANFSGLSKTLLFEYQNITDLASYFVDAHYDELLTVLGIGGSSLDDMVEQPPAAPTPSVKADRPEVQHPAVAIIGIAGRYPGATSLDQFWENLVHGVDSVREIPAERWDNEQIYDTRKGQLGRTNSRWGGFLDGIDQFDPRLFRINAREAMIMDPQERIFLETAWTAVQDAGYKVSDLHGCRVGVFVGAMYSEYQMLPACVRGRNLPHTSLHSSIANRVSYYLDLNGPSVAMDTMCSSSLVAIHYGARSILDGEATMAIAGGVNLSLTPDKYLFLAQGNFLSSDGRCRAFGEGGDGYVPGEGVGAVLLKSLEHALADGDHIYGVIRGSAVNHDGKTSGYTVPSPQAQADVISAALEQSGLEPARVSYVEAHGTGTSLGDPIEISGLKCAYGGASLGRIRAIGSVKSNIGHTESAAGIASLTKVLLQMKHHELVPSLHATRLNPMIDFDDAGFTVQRELGAWHSDGAPRVAGISCFGAGGTNCHMIVEEPAATPVRTMDPERVFVPFSSTSDEQLRALLEKYVTFLASDDARAMTLVDIAHTMTSGRDRMNAAVIIFASSIEELRERIMGFLTTGHTDANVLYRPSVEQTDDVGFLLEGEQGDDMVAHLIEQRSMEQLARVWLLGRPVDSRRLFPMARRVSLPTHVFDHDSYWLPGDGSAATESALCGVLDRNESDFDGIRFTSFIDTASEVKSAYIAPDAIVDPMVAPQLAHDGFQQLMGDEPDSFENLRLIVAPSGPAPCSFTVRADRGGAMTLLEVTDGDGAVVFQTAAGTTAESGSTATSRGGEPVLSWPGDMPDPGSIPLVTVLRACMAACTTDQSGLLGVGAVRIFSSFPIIVVRQMPALDGGDGIDLEFGSATGDVVALATNVVVTPFTLQDASMAVDDGGGQEAPVDRPPDVRAFILEVASELFGVPSSGIDEDMPFDEYGIDSVLIGKFVEAIRTRFPSMPETSFFDHTTVRSLTTYLSSLEDTEPVVAAIPAAPTAVTRSRPSVPMLASVLPDGAGGNDDEPIAIIGMSGVFPEAADLGEYWDNLRAGRESISLVPADRWDYRAWFDPETDIPTPGKIYAPWGGFIDDPYGFDHAFFNITPADARVIDPQERMLLETIWHTLEDAGRTRSDLMASGGDDLAENVGVFVGSTNHTYEFWGVEEWARGNAVATNSSPWSLANRLSYFFNFSGPSMPVDTACSSGLTALHLAVGALRRRECTSAVVAGVNLYLHPMKYVAMCQMKMLSPTGHLSAFGADADGFVPGEGVAAVLLKPISRALADGDRVRAVIRASELNHGGRSNGYTVPNGVAQTRLLQRAWRRCGVSPSTIGYLEMHGTGTRLGDPIEVEAATRAMRDATDRQGFCAMGSVKSNIGHLESCAGLAALVKVVQQMEHGVILPTINAHSVNPRLKLEHSPFVLAHEEMTWQPDERSGVRRAGINAFGAGGSNAHVVIESFDEPESARPAAGDELIVLSAREAERLPVVADELAYALERDPDVDLQRVAHTLRVGREPLASRLAFVAHDADHAVAVLKAISSGRAVPEVMTSEDRDPTAMIVGQDRLSAAAAAWVCGDPVEWPAWDGRFPCRVSLPGYPFRHASFVQERTIVRPASAEEARRAEVTVRNRHEDFRIDEELRRVDAVSASYMKDWERVTPELQQAGRWSERLVVVCAQESHDRTAIAEALRDEGARVLEIHPDAARHGEKVPGDVTDVIWMPQNVNPCHDDPWSREELESHDRSLVDFLALLKTIAARGSGAPVCNVHIVTDRVQDLDGGCVRMWGAGSSAMLRCVTREHVNIRGVAIDMDLSSGVEPADLVTWVGSIRCTTEVDELIVRDALCRRLRLSRVEVPAARGDLAAPDSVHVIFGGLGSLGFELACHLVKNCGARVCLVGRSPIDHDRRQLMDRLGGEGSRVMYRRADATDESAVRSLLDDVMSAWGRIDCLVHTAMVFGESTVEDLTDEELLDMLRPKTRMVQAILRASRDMEIERFIAFSSSQGFLGAPRRAHYAAACAGLMSFLDSMRSQLNMTIHRIDWGYWGAVRGRRISREYAAFLDAHNIRPISVQEGMDVVARVVTNEMPALTVLTVGDLVRSTMSILDNAQPRAWNRQRAAKAIHNAPARPMPETDEEAHEGSAQTFEEVRSALMSDLAQTISSSASEIDPSQSFMDIGLDSISGLKFVRNVNSHRGYRLPDTVVFEYPSIDALAWHIIEAPPIIESVGPATDETVCEKQIQTPDVAPPANSAAMDEAEEDFLTLLRKLESNQITPEQAIGKGEVK</sequence>
<dbReference type="InterPro" id="IPR054514">
    <property type="entry name" value="RhiE-like_linker"/>
</dbReference>
<dbReference type="PROSITE" id="PS00012">
    <property type="entry name" value="PHOSPHOPANTETHEINE"/>
    <property type="match status" value="1"/>
</dbReference>
<dbReference type="GO" id="GO:0004312">
    <property type="term" value="F:fatty acid synthase activity"/>
    <property type="evidence" value="ECO:0007669"/>
    <property type="project" value="TreeGrafter"/>
</dbReference>
<dbReference type="GO" id="GO:0031177">
    <property type="term" value="F:phosphopantetheine binding"/>
    <property type="evidence" value="ECO:0007669"/>
    <property type="project" value="InterPro"/>
</dbReference>
<dbReference type="Gene3D" id="1.10.1200.10">
    <property type="entry name" value="ACP-like"/>
    <property type="match status" value="3"/>
</dbReference>
<dbReference type="Pfam" id="PF02801">
    <property type="entry name" value="Ketoacyl-synt_C"/>
    <property type="match status" value="2"/>
</dbReference>
<evidence type="ECO:0008006" key="12">
    <source>
        <dbReference type="Google" id="ProtNLM"/>
    </source>
</evidence>
<dbReference type="InterPro" id="IPR057326">
    <property type="entry name" value="KR_dom"/>
</dbReference>
<dbReference type="PANTHER" id="PTHR43775:SF37">
    <property type="entry name" value="SI:DKEY-61P9.11"/>
    <property type="match status" value="1"/>
</dbReference>